<keyword evidence="2" id="KW-0812">Transmembrane</keyword>
<dbReference type="AlphaFoldDB" id="A0A409WXD2"/>
<feature type="transmembrane region" description="Helical" evidence="2">
    <location>
        <begin position="238"/>
        <end position="262"/>
    </location>
</feature>
<keyword evidence="2" id="KW-0472">Membrane</keyword>
<reference evidence="4 5" key="1">
    <citation type="journal article" date="2018" name="Evol. Lett.">
        <title>Horizontal gene cluster transfer increased hallucinogenic mushroom diversity.</title>
        <authorList>
            <person name="Reynolds H.T."/>
            <person name="Vijayakumar V."/>
            <person name="Gluck-Thaler E."/>
            <person name="Korotkin H.B."/>
            <person name="Matheny P.B."/>
            <person name="Slot J.C."/>
        </authorList>
    </citation>
    <scope>NUCLEOTIDE SEQUENCE [LARGE SCALE GENOMIC DNA]</scope>
    <source>
        <strain evidence="4 5">2631</strain>
    </source>
</reference>
<evidence type="ECO:0000313" key="4">
    <source>
        <dbReference type="EMBL" id="PPQ83131.1"/>
    </source>
</evidence>
<name>A0A409WXD2_PSICY</name>
<feature type="region of interest" description="Disordered" evidence="1">
    <location>
        <begin position="1"/>
        <end position="63"/>
    </location>
</feature>
<feature type="transmembrane region" description="Helical" evidence="2">
    <location>
        <begin position="177"/>
        <end position="199"/>
    </location>
</feature>
<proteinExistence type="predicted"/>
<evidence type="ECO:0000259" key="3">
    <source>
        <dbReference type="Pfam" id="PF20153"/>
    </source>
</evidence>
<sequence length="799" mass="91589">MSTAVNGSSRVEEKEQCSDDDEKSQKKTQKPSANPSKGSDPASIDGDKFKFAPPPPEGDPWSALLEPLLERDRIQCETWKNEVNNVLFFVSNLKFHEESIILSNALITRYKATLFSAVVTAFVIESYKSLQDDPQVLLLAHIASSLDNVLNGTSSTPITALAGAGGPAPADVRINSFWFMSLVLSLTTVLFGIISLQWLSEHQGYSELTPKQAFAVFQMRADGIEKWYLRKVFTALPVLLQGAVVLFLVGMVDFSLLLGLGVSIPTVIAIGLTLLFYILTTVLPTVQGLSFYIPFLLSNQPLTAPPQCPYKSPQSRAFRIVFHFIFHIAYLCYLHIIEPTTRFTVYRVPYLLGRIPSVPDPEVDPIVPLLSSTWRRRTWQEFDLAWISLRDNYALQRFNRQGLIDHLSIQGHKLMPVYDTIMGLRGLFQDSNTEIKDDYLSTIYHCFCDVSRSVTDHVVYAVERPSLDSKSHHHHYFYSLIDDRYSEHPRLAEYLGVHPNRTFDTPNFIDPEWMMLHHEHIVLFFVNVLVDLREFRPFRMHLVEIQTRAMKWIYDKRTEIVPSTLLVLTKMPVVTPLSIAGIVCNHTRDEDIQKAHGSERAKNLKRDIHAGCHIPDFVTQMEIDLSYLCGFNYDKTINQMSDDTLKSMLTIIQDRLEEFMDHQNPTNGHRTDRNLLFYTAALFLRRFNSSRLQYARNYQNLPVDVDEVLAALARYKHTVLDVKGRDALLEDRFAGIEKYDAVTRFSPTWWKFLDNLAYKPRELSVQVVYSDSSKLEPDWKPESIFADTISRSYLPNEVR</sequence>
<dbReference type="InParanoid" id="A0A409WXD2"/>
<dbReference type="STRING" id="93625.A0A409WXD2"/>
<keyword evidence="5" id="KW-1185">Reference proteome</keyword>
<comment type="caution">
    <text evidence="4">The sequence shown here is derived from an EMBL/GenBank/DDBJ whole genome shotgun (WGS) entry which is preliminary data.</text>
</comment>
<dbReference type="OrthoDB" id="3235960at2759"/>
<evidence type="ECO:0000256" key="2">
    <source>
        <dbReference type="SAM" id="Phobius"/>
    </source>
</evidence>
<accession>A0A409WXD2</accession>
<organism evidence="4 5">
    <name type="scientific">Psilocybe cyanescens</name>
    <dbReference type="NCBI Taxonomy" id="93625"/>
    <lineage>
        <taxon>Eukaryota</taxon>
        <taxon>Fungi</taxon>
        <taxon>Dikarya</taxon>
        <taxon>Basidiomycota</taxon>
        <taxon>Agaricomycotina</taxon>
        <taxon>Agaricomycetes</taxon>
        <taxon>Agaricomycetidae</taxon>
        <taxon>Agaricales</taxon>
        <taxon>Agaricineae</taxon>
        <taxon>Strophariaceae</taxon>
        <taxon>Psilocybe</taxon>
    </lineage>
</organism>
<dbReference type="EMBL" id="NHYD01003045">
    <property type="protein sequence ID" value="PPQ83131.1"/>
    <property type="molecule type" value="Genomic_DNA"/>
</dbReference>
<evidence type="ECO:0000256" key="1">
    <source>
        <dbReference type="SAM" id="MobiDB-lite"/>
    </source>
</evidence>
<feature type="transmembrane region" description="Helical" evidence="2">
    <location>
        <begin position="317"/>
        <end position="337"/>
    </location>
</feature>
<feature type="transmembrane region" description="Helical" evidence="2">
    <location>
        <begin position="274"/>
        <end position="297"/>
    </location>
</feature>
<dbReference type="Pfam" id="PF20153">
    <property type="entry name" value="DUF6535"/>
    <property type="match status" value="1"/>
</dbReference>
<keyword evidence="2" id="KW-1133">Transmembrane helix</keyword>
<protein>
    <recommendedName>
        <fullName evidence="3">DUF6535 domain-containing protein</fullName>
    </recommendedName>
</protein>
<dbReference type="InterPro" id="IPR045338">
    <property type="entry name" value="DUF6535"/>
</dbReference>
<evidence type="ECO:0000313" key="5">
    <source>
        <dbReference type="Proteomes" id="UP000283269"/>
    </source>
</evidence>
<feature type="domain" description="DUF6535" evidence="3">
    <location>
        <begin position="61"/>
        <end position="254"/>
    </location>
</feature>
<dbReference type="Proteomes" id="UP000283269">
    <property type="component" value="Unassembled WGS sequence"/>
</dbReference>
<gene>
    <name evidence="4" type="ORF">CVT25_003708</name>
</gene>